<keyword evidence="1" id="KW-0812">Transmembrane</keyword>
<dbReference type="Proteomes" id="UP000317318">
    <property type="component" value="Chromosome"/>
</dbReference>
<reference evidence="2 3" key="1">
    <citation type="submission" date="2019-02" db="EMBL/GenBank/DDBJ databases">
        <title>Deep-cultivation of Planctomycetes and their phenomic and genomic characterization uncovers novel biology.</title>
        <authorList>
            <person name="Wiegand S."/>
            <person name="Jogler M."/>
            <person name="Boedeker C."/>
            <person name="Pinto D."/>
            <person name="Vollmers J."/>
            <person name="Rivas-Marin E."/>
            <person name="Kohn T."/>
            <person name="Peeters S.H."/>
            <person name="Heuer A."/>
            <person name="Rast P."/>
            <person name="Oberbeckmann S."/>
            <person name="Bunk B."/>
            <person name="Jeske O."/>
            <person name="Meyerdierks A."/>
            <person name="Storesund J.E."/>
            <person name="Kallscheuer N."/>
            <person name="Luecker S."/>
            <person name="Lage O.M."/>
            <person name="Pohl T."/>
            <person name="Merkel B.J."/>
            <person name="Hornburger P."/>
            <person name="Mueller R.-W."/>
            <person name="Bruemmer F."/>
            <person name="Labrenz M."/>
            <person name="Spormann A.M."/>
            <person name="Op den Camp H."/>
            <person name="Overmann J."/>
            <person name="Amann R."/>
            <person name="Jetten M.S.M."/>
            <person name="Mascher T."/>
            <person name="Medema M.H."/>
            <person name="Devos D.P."/>
            <person name="Kaster A.-K."/>
            <person name="Ovreas L."/>
            <person name="Rohde M."/>
            <person name="Galperin M.Y."/>
            <person name="Jogler C."/>
        </authorList>
    </citation>
    <scope>NUCLEOTIDE SEQUENCE [LARGE SCALE GENOMIC DNA]</scope>
    <source>
        <strain evidence="2 3">Pan189</strain>
    </source>
</reference>
<feature type="transmembrane region" description="Helical" evidence="1">
    <location>
        <begin position="12"/>
        <end position="38"/>
    </location>
</feature>
<proteinExistence type="predicted"/>
<dbReference type="KEGG" id="svp:Pan189_23550"/>
<evidence type="ECO:0000313" key="3">
    <source>
        <dbReference type="Proteomes" id="UP000317318"/>
    </source>
</evidence>
<organism evidence="2 3">
    <name type="scientific">Stratiformator vulcanicus</name>
    <dbReference type="NCBI Taxonomy" id="2527980"/>
    <lineage>
        <taxon>Bacteria</taxon>
        <taxon>Pseudomonadati</taxon>
        <taxon>Planctomycetota</taxon>
        <taxon>Planctomycetia</taxon>
        <taxon>Planctomycetales</taxon>
        <taxon>Planctomycetaceae</taxon>
        <taxon>Stratiformator</taxon>
    </lineage>
</organism>
<gene>
    <name evidence="2" type="ORF">Pan189_23550</name>
</gene>
<evidence type="ECO:0000313" key="2">
    <source>
        <dbReference type="EMBL" id="QDT37971.1"/>
    </source>
</evidence>
<dbReference type="RefSeq" id="WP_145364040.1">
    <property type="nucleotide sequence ID" value="NZ_CP036268.1"/>
</dbReference>
<evidence type="ECO:0000256" key="1">
    <source>
        <dbReference type="SAM" id="Phobius"/>
    </source>
</evidence>
<feature type="transmembrane region" description="Helical" evidence="1">
    <location>
        <begin position="111"/>
        <end position="131"/>
    </location>
</feature>
<accession>A0A517R286</accession>
<keyword evidence="1" id="KW-0472">Membrane</keyword>
<keyword evidence="3" id="KW-1185">Reference proteome</keyword>
<name>A0A517R286_9PLAN</name>
<feature type="transmembrane region" description="Helical" evidence="1">
    <location>
        <begin position="73"/>
        <end position="99"/>
    </location>
</feature>
<protein>
    <submittedName>
        <fullName evidence="2">Uncharacterized protein</fullName>
    </submittedName>
</protein>
<dbReference type="EMBL" id="CP036268">
    <property type="protein sequence ID" value="QDT37971.1"/>
    <property type="molecule type" value="Genomic_DNA"/>
</dbReference>
<keyword evidence="1" id="KW-1133">Transmembrane helix</keyword>
<sequence>MSADHQTLARRYYWSLTFITFVGIPAIFVFGAGLVWIIGASFPMARWLALAHGEQSPGQYMPPTKYVLQTIRLIVGLGLGIGIGASIAGYILATVIATVLELITEIGFSEIVYNFGFLTPILWLVLYFIGIRGFAERITGRMFATPRKT</sequence>
<dbReference type="AlphaFoldDB" id="A0A517R286"/>